<comment type="caution">
    <text evidence="10">The sequence shown here is derived from an EMBL/GenBank/DDBJ whole genome shotgun (WGS) entry which is preliminary data.</text>
</comment>
<dbReference type="InterPro" id="IPR002505">
    <property type="entry name" value="PTA_PTB"/>
</dbReference>
<dbReference type="PIRSF" id="PIRSF000428">
    <property type="entry name" value="P_Ac_trans"/>
    <property type="match status" value="1"/>
</dbReference>
<accession>A0AAW5YV53</accession>
<evidence type="ECO:0000259" key="9">
    <source>
        <dbReference type="Pfam" id="PF01515"/>
    </source>
</evidence>
<protein>
    <recommendedName>
        <fullName evidence="5">Phosphate acetyltransferase</fullName>
        <ecNumber evidence="4">2.3.1.8</ecNumber>
    </recommendedName>
    <alternativeName>
        <fullName evidence="8">Phosphotransacetylase</fullName>
    </alternativeName>
</protein>
<evidence type="ECO:0000256" key="8">
    <source>
        <dbReference type="ARBA" id="ARBA00031108"/>
    </source>
</evidence>
<dbReference type="SUPFAM" id="SSF53659">
    <property type="entry name" value="Isocitrate/Isopropylmalate dehydrogenase-like"/>
    <property type="match status" value="1"/>
</dbReference>
<dbReference type="PANTHER" id="PTHR43356:SF3">
    <property type="entry name" value="PHOSPHATE ACETYLTRANSFERASE"/>
    <property type="match status" value="1"/>
</dbReference>
<dbReference type="EMBL" id="JAQIEY010000010">
    <property type="protein sequence ID" value="MDA3767791.1"/>
    <property type="molecule type" value="Genomic_DNA"/>
</dbReference>
<evidence type="ECO:0000256" key="3">
    <source>
        <dbReference type="ARBA" id="ARBA00005656"/>
    </source>
</evidence>
<reference evidence="10" key="1">
    <citation type="submission" date="2023-01" db="EMBL/GenBank/DDBJ databases">
        <title>Sequencing of the bacterial strains from artisanal fermented milk Matsoni.</title>
        <authorList>
            <person name="Rozman V."/>
            <person name="Accetto T."/>
            <person name="Bogovic Matijasic B."/>
        </authorList>
    </citation>
    <scope>NUCLEOTIDE SEQUENCE</scope>
    <source>
        <strain evidence="10">Lbl333</strain>
    </source>
</reference>
<evidence type="ECO:0000313" key="11">
    <source>
        <dbReference type="Proteomes" id="UP001210502"/>
    </source>
</evidence>
<dbReference type="InterPro" id="IPR042112">
    <property type="entry name" value="P_AcTrfase_dom2"/>
</dbReference>
<evidence type="ECO:0000256" key="6">
    <source>
        <dbReference type="ARBA" id="ARBA00022679"/>
    </source>
</evidence>
<evidence type="ECO:0000256" key="4">
    <source>
        <dbReference type="ARBA" id="ARBA00012707"/>
    </source>
</evidence>
<keyword evidence="7 10" id="KW-0012">Acyltransferase</keyword>
<evidence type="ECO:0000256" key="2">
    <source>
        <dbReference type="ARBA" id="ARBA00004989"/>
    </source>
</evidence>
<name>A0AAW5YV53_9LACO</name>
<dbReference type="InterPro" id="IPR004614">
    <property type="entry name" value="P_AcTrfase"/>
</dbReference>
<dbReference type="AlphaFoldDB" id="A0AAW5YV53"/>
<dbReference type="RefSeq" id="WP_260264751.1">
    <property type="nucleotide sequence ID" value="NZ_JAQIEY010000010.1"/>
</dbReference>
<gene>
    <name evidence="10" type="primary">pta</name>
    <name evidence="10" type="ORF">PF586_04785</name>
</gene>
<evidence type="ECO:0000256" key="1">
    <source>
        <dbReference type="ARBA" id="ARBA00000705"/>
    </source>
</evidence>
<comment type="catalytic activity">
    <reaction evidence="1">
        <text>acetyl-CoA + phosphate = acetyl phosphate + CoA</text>
        <dbReference type="Rhea" id="RHEA:19521"/>
        <dbReference type="ChEBI" id="CHEBI:22191"/>
        <dbReference type="ChEBI" id="CHEBI:43474"/>
        <dbReference type="ChEBI" id="CHEBI:57287"/>
        <dbReference type="ChEBI" id="CHEBI:57288"/>
        <dbReference type="EC" id="2.3.1.8"/>
    </reaction>
</comment>
<dbReference type="Gene3D" id="3.40.50.10950">
    <property type="match status" value="1"/>
</dbReference>
<dbReference type="Proteomes" id="UP001210502">
    <property type="component" value="Unassembled WGS sequence"/>
</dbReference>
<comment type="similarity">
    <text evidence="3">Belongs to the phosphate acetyltransferase and butyryltransferase family.</text>
</comment>
<sequence>MEVFEQLKQLIKQKDKQRIVFPEGEDPRILTAVSRLKQDDLVEPIVLGQKDQVLALAEKAGLDMTGIEIVDYQNSPDFGEMVEKFHERMAGGKHFQTMEEAEAALGDANFYGTMLVYTGQADGMVSGAAHSTADTVRPALFILKTKPGMHRISGSFIMERGEEKYVFADCAISIDPTSDQLVEFAAQSAATAKMIGIDPKVAFLSFSTHGSAKGPQVDKVAEAAKLFKEKYPDIPADGDLQFDAAFVPAVAELKAPGSAVGGRANVFIFPELQSGNIAYKITQRLGNFTAIGPVLQGIAKPVNDLSRGCSADDVYKIGILTAAQAVMEGCDC</sequence>
<dbReference type="PANTHER" id="PTHR43356">
    <property type="entry name" value="PHOSPHATE ACETYLTRANSFERASE"/>
    <property type="match status" value="1"/>
</dbReference>
<evidence type="ECO:0000313" key="10">
    <source>
        <dbReference type="EMBL" id="MDA3767791.1"/>
    </source>
</evidence>
<dbReference type="InterPro" id="IPR042113">
    <property type="entry name" value="P_AcTrfase_dom1"/>
</dbReference>
<dbReference type="Pfam" id="PF01515">
    <property type="entry name" value="PTA_PTB"/>
    <property type="match status" value="1"/>
</dbReference>
<dbReference type="GO" id="GO:0008959">
    <property type="term" value="F:phosphate acetyltransferase activity"/>
    <property type="evidence" value="ECO:0007669"/>
    <property type="project" value="UniProtKB-EC"/>
</dbReference>
<organism evidence="10 11">
    <name type="scientific">Lactobacillus delbrueckii</name>
    <dbReference type="NCBI Taxonomy" id="1584"/>
    <lineage>
        <taxon>Bacteria</taxon>
        <taxon>Bacillati</taxon>
        <taxon>Bacillota</taxon>
        <taxon>Bacilli</taxon>
        <taxon>Lactobacillales</taxon>
        <taxon>Lactobacillaceae</taxon>
        <taxon>Lactobacillus</taxon>
    </lineage>
</organism>
<dbReference type="InterPro" id="IPR050500">
    <property type="entry name" value="Phos_Acetyltrans/Butyryltrans"/>
</dbReference>
<evidence type="ECO:0000256" key="5">
    <source>
        <dbReference type="ARBA" id="ARBA00021528"/>
    </source>
</evidence>
<dbReference type="InterPro" id="IPR012147">
    <property type="entry name" value="P_Ac_Bu_trans"/>
</dbReference>
<comment type="pathway">
    <text evidence="2">Metabolic intermediate biosynthesis; acetyl-CoA biosynthesis; acetyl-CoA from acetate: step 2/2.</text>
</comment>
<dbReference type="NCBIfam" id="NF007233">
    <property type="entry name" value="PRK09653.1"/>
    <property type="match status" value="1"/>
</dbReference>
<dbReference type="Gene3D" id="3.40.50.10750">
    <property type="entry name" value="Isocitrate/Isopropylmalate dehydrogenase-like"/>
    <property type="match status" value="1"/>
</dbReference>
<keyword evidence="6 10" id="KW-0808">Transferase</keyword>
<dbReference type="EC" id="2.3.1.8" evidence="4"/>
<dbReference type="NCBIfam" id="TIGR00651">
    <property type="entry name" value="pta"/>
    <property type="match status" value="1"/>
</dbReference>
<evidence type="ECO:0000256" key="7">
    <source>
        <dbReference type="ARBA" id="ARBA00023315"/>
    </source>
</evidence>
<proteinExistence type="inferred from homology"/>
<feature type="domain" description="Phosphate acetyl/butaryl transferase" evidence="9">
    <location>
        <begin position="4"/>
        <end position="322"/>
    </location>
</feature>